<gene>
    <name evidence="7" type="ORF">DKX38_027879</name>
</gene>
<dbReference type="Pfam" id="PF04570">
    <property type="entry name" value="zf-FLZ"/>
    <property type="match status" value="1"/>
</dbReference>
<evidence type="ECO:0000256" key="1">
    <source>
        <dbReference type="ARBA" id="ARBA00009374"/>
    </source>
</evidence>
<evidence type="ECO:0000313" key="7">
    <source>
        <dbReference type="EMBL" id="KAB5513973.1"/>
    </source>
</evidence>
<evidence type="ECO:0000256" key="5">
    <source>
        <dbReference type="SAM" id="MobiDB-lite"/>
    </source>
</evidence>
<sequence>MLCDLQANSLTSTNLGADKGKFGVYEKGFVAMLRKRTRSVKKDQQTGQMTVSDSGSDSYFQSYNNMGHSHKASSFFTGPGLFIGSSHKGLSDGDSVRSPTSPLDCRMFSNIGNPHKSLRSWDCNKVGLSILDSLDDDDFDGDDGKGFGKVLQSSESKNILFGPRVRSKTPNFQSHTDPFQSQKSLPRNFAVFPRTLTKSPLQKGSSDVLFEIGEGPFESEPFGKIRSCSLDSCRSSSSLSRLAGQNLRASSLNFCSDNIPTQVDCPPRLLGGSSNTNNFSNTNLTCTPMSASSGNGFVSSLSASEIELSEDYTCVISHGPNPKTTHIYGGCILECHPNDFSNSGKNEEKEIGLAQAATCSKIPTSLPSKDFLSFCYFCNKKLDEGKDIYIYRGEKAFCSSSCRSEEIMIDEEMENTTNKSSEDVPTSENRKGLFETDIMEAP</sequence>
<dbReference type="InterPro" id="IPR044585">
    <property type="entry name" value="FLZ10/11"/>
</dbReference>
<name>A0A5N5J9C9_9ROSI</name>
<dbReference type="AlphaFoldDB" id="A0A5N5J9C9"/>
<dbReference type="PANTHER" id="PTHR46868:SF3">
    <property type="entry name" value="FCS-LIKE ZINC FINGER 11"/>
    <property type="match status" value="1"/>
</dbReference>
<dbReference type="PROSITE" id="PS51795">
    <property type="entry name" value="ZF_FLZ"/>
    <property type="match status" value="1"/>
</dbReference>
<reference evidence="8" key="1">
    <citation type="journal article" date="2019" name="Gigascience">
        <title>De novo genome assembly of the endangered Acer yangbiense, a plant species with extremely small populations endemic to Yunnan Province, China.</title>
        <authorList>
            <person name="Yang J."/>
            <person name="Wariss H.M."/>
            <person name="Tao L."/>
            <person name="Zhang R."/>
            <person name="Yun Q."/>
            <person name="Hollingsworth P."/>
            <person name="Dao Z."/>
            <person name="Luo G."/>
            <person name="Guo H."/>
            <person name="Ma Y."/>
            <person name="Sun W."/>
        </authorList>
    </citation>
    <scope>NUCLEOTIDE SEQUENCE [LARGE SCALE GENOMIC DNA]</scope>
    <source>
        <strain evidence="8">cv. br00</strain>
    </source>
</reference>
<proteinExistence type="inferred from homology"/>
<evidence type="ECO:0000256" key="3">
    <source>
        <dbReference type="ARBA" id="ARBA00022771"/>
    </source>
</evidence>
<dbReference type="EMBL" id="VDCV01000018">
    <property type="protein sequence ID" value="KAB5513973.1"/>
    <property type="molecule type" value="Genomic_DNA"/>
</dbReference>
<keyword evidence="3" id="KW-0862">Zinc</keyword>
<dbReference type="InterPro" id="IPR007650">
    <property type="entry name" value="Zf-FLZ_dom"/>
</dbReference>
<evidence type="ECO:0000313" key="8">
    <source>
        <dbReference type="Proteomes" id="UP000326939"/>
    </source>
</evidence>
<dbReference type="Proteomes" id="UP000326939">
    <property type="component" value="Chromosome 18"/>
</dbReference>
<keyword evidence="3" id="KW-0863">Zinc-finger</keyword>
<feature type="region of interest" description="Disordered" evidence="5">
    <location>
        <begin position="413"/>
        <end position="442"/>
    </location>
</feature>
<keyword evidence="8" id="KW-1185">Reference proteome</keyword>
<keyword evidence="2" id="KW-0479">Metal-binding</keyword>
<feature type="zinc finger region" description="FLZ-type" evidence="4">
    <location>
        <begin position="370"/>
        <end position="414"/>
    </location>
</feature>
<comment type="similarity">
    <text evidence="1">Belongs to the FLZ family.</text>
</comment>
<feature type="domain" description="FLZ-type" evidence="6">
    <location>
        <begin position="370"/>
        <end position="414"/>
    </location>
</feature>
<feature type="compositionally biased region" description="Polar residues" evidence="5">
    <location>
        <begin position="415"/>
        <end position="427"/>
    </location>
</feature>
<dbReference type="GO" id="GO:0008270">
    <property type="term" value="F:zinc ion binding"/>
    <property type="evidence" value="ECO:0007669"/>
    <property type="project" value="UniProtKB-KW"/>
</dbReference>
<comment type="caution">
    <text evidence="7">The sequence shown here is derived from an EMBL/GenBank/DDBJ whole genome shotgun (WGS) entry which is preliminary data.</text>
</comment>
<accession>A0A5N5J9C9</accession>
<organism evidence="7 8">
    <name type="scientific">Salix brachista</name>
    <dbReference type="NCBI Taxonomy" id="2182728"/>
    <lineage>
        <taxon>Eukaryota</taxon>
        <taxon>Viridiplantae</taxon>
        <taxon>Streptophyta</taxon>
        <taxon>Embryophyta</taxon>
        <taxon>Tracheophyta</taxon>
        <taxon>Spermatophyta</taxon>
        <taxon>Magnoliopsida</taxon>
        <taxon>eudicotyledons</taxon>
        <taxon>Gunneridae</taxon>
        <taxon>Pentapetalae</taxon>
        <taxon>rosids</taxon>
        <taxon>fabids</taxon>
        <taxon>Malpighiales</taxon>
        <taxon>Salicaceae</taxon>
        <taxon>Saliceae</taxon>
        <taxon>Salix</taxon>
    </lineage>
</organism>
<evidence type="ECO:0000256" key="4">
    <source>
        <dbReference type="PROSITE-ProRule" id="PRU01131"/>
    </source>
</evidence>
<evidence type="ECO:0000259" key="6">
    <source>
        <dbReference type="PROSITE" id="PS51795"/>
    </source>
</evidence>
<protein>
    <recommendedName>
        <fullName evidence="6">FLZ-type domain-containing protein</fullName>
    </recommendedName>
</protein>
<evidence type="ECO:0000256" key="2">
    <source>
        <dbReference type="ARBA" id="ARBA00022723"/>
    </source>
</evidence>
<dbReference type="PANTHER" id="PTHR46868">
    <property type="entry name" value="FCS-LIKE ZINC FINGER 11"/>
    <property type="match status" value="1"/>
</dbReference>